<keyword evidence="5 7" id="KW-0813">Transport</keyword>
<evidence type="ECO:0000256" key="5">
    <source>
        <dbReference type="ARBA" id="ARBA00022448"/>
    </source>
</evidence>
<name>A0A067Z272_GLUOY</name>
<evidence type="ECO:0000256" key="6">
    <source>
        <dbReference type="ARBA" id="ARBA00022592"/>
    </source>
</evidence>
<evidence type="ECO:0000256" key="3">
    <source>
        <dbReference type="ARBA" id="ARBA00011529"/>
    </source>
</evidence>
<evidence type="ECO:0000256" key="2">
    <source>
        <dbReference type="ARBA" id="ARBA00008725"/>
    </source>
</evidence>
<dbReference type="Pfam" id="PF12849">
    <property type="entry name" value="PBP_like_2"/>
    <property type="match status" value="1"/>
</dbReference>
<dbReference type="PANTHER" id="PTHR42996">
    <property type="entry name" value="PHOSPHATE-BINDING PROTEIN PSTS"/>
    <property type="match status" value="1"/>
</dbReference>
<proteinExistence type="inferred from homology"/>
<dbReference type="HOGENOM" id="CLU_034528_1_0_5"/>
<evidence type="ECO:0000313" key="10">
    <source>
        <dbReference type="Proteomes" id="UP000031656"/>
    </source>
</evidence>
<dbReference type="PANTHER" id="PTHR42996:SF1">
    <property type="entry name" value="PHOSPHATE-BINDING PROTEIN PSTS"/>
    <property type="match status" value="1"/>
</dbReference>
<keyword evidence="6 7" id="KW-0592">Phosphate transport</keyword>
<dbReference type="KEGG" id="goy:GLS_c06340"/>
<accession>A0A067Z272</accession>
<dbReference type="InterPro" id="IPR050962">
    <property type="entry name" value="Phosphate-bind_PstS"/>
</dbReference>
<dbReference type="Proteomes" id="UP000031656">
    <property type="component" value="Chromosome"/>
</dbReference>
<dbReference type="SUPFAM" id="SSF53850">
    <property type="entry name" value="Periplasmic binding protein-like II"/>
    <property type="match status" value="1"/>
</dbReference>
<dbReference type="GO" id="GO:0043190">
    <property type="term" value="C:ATP-binding cassette (ABC) transporter complex"/>
    <property type="evidence" value="ECO:0007669"/>
    <property type="project" value="InterPro"/>
</dbReference>
<dbReference type="Gene3D" id="3.40.190.10">
    <property type="entry name" value="Periplasmic binding protein-like II"/>
    <property type="match status" value="2"/>
</dbReference>
<comment type="function">
    <text evidence="1 7">Part of the ABC transporter complex PstSACB involved in phosphate import.</text>
</comment>
<dbReference type="PIRSF" id="PIRSF002756">
    <property type="entry name" value="PstS"/>
    <property type="match status" value="1"/>
</dbReference>
<dbReference type="AlphaFoldDB" id="A0A067Z272"/>
<gene>
    <name evidence="9" type="primary">pstS1</name>
    <name evidence="9" type="ORF">GLS_c06340</name>
</gene>
<dbReference type="InterPro" id="IPR005673">
    <property type="entry name" value="ABC_phos-bd_PstS"/>
</dbReference>
<dbReference type="NCBIfam" id="TIGR00975">
    <property type="entry name" value="3a0107s03"/>
    <property type="match status" value="1"/>
</dbReference>
<evidence type="ECO:0000256" key="1">
    <source>
        <dbReference type="ARBA" id="ARBA00002841"/>
    </source>
</evidence>
<sequence length="355" mass="37704">MTGMVTTFPAMILTGQPEHQNGAWSGMLHRVGFIARGLAGALAIMAFGPAHSAALTGGGSSFAAPLYRAWSAELHRQTGFSLTYRSVGSGEGQRLVMAGAVDFGASDLPLSGDVLEKRGLYQFPTAIGAIVVVINVPGIASNQMKLDGPTLAALFDGRITSWADPRIRALNPGLRLPDLDVLPIHREEASGTSQVFSDYLHAVAPDWKAGMWGDGSEARGNDGVAASVRQSIGGIGFVEYAFARRDRLNTVRLKNHAGQFVAPGKAAFTGAASSADWLHADHYAVHFLDAPAPQAWPIMSATFVLVPAHPADRTATAAVKTLFRYGLKQGDDIARDLDYVPLPAPVKDRVLPDWP</sequence>
<evidence type="ECO:0000313" key="9">
    <source>
        <dbReference type="EMBL" id="AHK70548.1"/>
    </source>
</evidence>
<dbReference type="InterPro" id="IPR024370">
    <property type="entry name" value="PBP_domain"/>
</dbReference>
<dbReference type="CDD" id="cd13565">
    <property type="entry name" value="PBP2_PstS"/>
    <property type="match status" value="1"/>
</dbReference>
<feature type="domain" description="PBP" evidence="8">
    <location>
        <begin position="53"/>
        <end position="311"/>
    </location>
</feature>
<evidence type="ECO:0000256" key="4">
    <source>
        <dbReference type="ARBA" id="ARBA00021889"/>
    </source>
</evidence>
<dbReference type="EMBL" id="CP004373">
    <property type="protein sequence ID" value="AHK70548.1"/>
    <property type="molecule type" value="Genomic_DNA"/>
</dbReference>
<protein>
    <recommendedName>
        <fullName evidence="4 7">Phosphate-binding protein PstS</fullName>
    </recommendedName>
</protein>
<reference evidence="9 10" key="1">
    <citation type="journal article" date="2015" name="Appl. Microbiol. Biotechnol.">
        <title>The consequence of an additional NADH dehydrogenase paralog on the growth of Gluconobacter oxydans DSM3504.</title>
        <authorList>
            <person name="Kostner D."/>
            <person name="Luchterhand B."/>
            <person name="Junker A."/>
            <person name="Volland S."/>
            <person name="Daniel R."/>
            <person name="Buchs J."/>
            <person name="Liebl W."/>
            <person name="Ehrenreich A."/>
        </authorList>
    </citation>
    <scope>NUCLEOTIDE SEQUENCE [LARGE SCALE GENOMIC DNA]</scope>
    <source>
        <strain evidence="9">DSM 3504</strain>
    </source>
</reference>
<comment type="similarity">
    <text evidence="2 7">Belongs to the PstS family.</text>
</comment>
<dbReference type="GO" id="GO:0042301">
    <property type="term" value="F:phosphate ion binding"/>
    <property type="evidence" value="ECO:0007669"/>
    <property type="project" value="InterPro"/>
</dbReference>
<dbReference type="GO" id="GO:0035435">
    <property type="term" value="P:phosphate ion transmembrane transport"/>
    <property type="evidence" value="ECO:0007669"/>
    <property type="project" value="InterPro"/>
</dbReference>
<comment type="subunit">
    <text evidence="3 7">The complex is composed of two ATP-binding proteins (PstB), two transmembrane proteins (PstC and PstA) and a solute-binding protein (PstS).</text>
</comment>
<evidence type="ECO:0000256" key="7">
    <source>
        <dbReference type="PIRNR" id="PIRNR002756"/>
    </source>
</evidence>
<organism evidence="9 10">
    <name type="scientific">Gluconobacter oxydans DSM 3504</name>
    <dbReference type="NCBI Taxonomy" id="1288313"/>
    <lineage>
        <taxon>Bacteria</taxon>
        <taxon>Pseudomonadati</taxon>
        <taxon>Pseudomonadota</taxon>
        <taxon>Alphaproteobacteria</taxon>
        <taxon>Acetobacterales</taxon>
        <taxon>Acetobacteraceae</taxon>
        <taxon>Gluconobacter</taxon>
    </lineage>
</organism>
<evidence type="ECO:0000259" key="8">
    <source>
        <dbReference type="Pfam" id="PF12849"/>
    </source>
</evidence>